<dbReference type="PANTHER" id="PTHR43162">
    <property type="match status" value="1"/>
</dbReference>
<dbReference type="InterPro" id="IPR051604">
    <property type="entry name" value="Ergot_Alk_Oxidoreductase"/>
</dbReference>
<dbReference type="Gene3D" id="3.40.50.720">
    <property type="entry name" value="NAD(P)-binding Rossmann-like Domain"/>
    <property type="match status" value="1"/>
</dbReference>
<reference evidence="2 3" key="1">
    <citation type="submission" date="2020-08" db="EMBL/GenBank/DDBJ databases">
        <title>Genomic Encyclopedia of Type Strains, Phase IV (KMG-IV): sequencing the most valuable type-strain genomes for metagenomic binning, comparative biology and taxonomic classification.</title>
        <authorList>
            <person name="Goeker M."/>
        </authorList>
    </citation>
    <scope>NUCLEOTIDE SEQUENCE [LARGE SCALE GENOMIC DNA]</scope>
    <source>
        <strain evidence="2 3">DSM 45385</strain>
    </source>
</reference>
<dbReference type="InterPro" id="IPR016040">
    <property type="entry name" value="NAD(P)-bd_dom"/>
</dbReference>
<protein>
    <submittedName>
        <fullName evidence="2">Uncharacterized protein YbjT (DUF2867 family)</fullName>
    </submittedName>
</protein>
<dbReference type="InterPro" id="IPR036291">
    <property type="entry name" value="NAD(P)-bd_dom_sf"/>
</dbReference>
<sequence>MTILVTGATGSVGRHIVAQLVERGERVRALTRDPSRATFPAGVEVAAGDLQVIESLAPAFDGVTALHLITVGGEGLPLLPNGKEIVELAAKAGVERVSVLSSWDEGSVEAALRESSLPWTQLQGVEFMANAFDWQDEARADGVIRVFGDHPGALVHEADIAAVAVAALTSPGHEGRTYLLTGPELTTPSERVRLLAEATGRDLRFEPLTEAQLRERMAAWGMDEETIEFAVMLGTNPPAAGSTILPTVQEVTGRPARTFAQWAQENAAAFRP</sequence>
<evidence type="ECO:0000259" key="1">
    <source>
        <dbReference type="Pfam" id="PF13460"/>
    </source>
</evidence>
<keyword evidence="3" id="KW-1185">Reference proteome</keyword>
<comment type="caution">
    <text evidence="2">The sequence shown here is derived from an EMBL/GenBank/DDBJ whole genome shotgun (WGS) entry which is preliminary data.</text>
</comment>
<gene>
    <name evidence="2" type="ORF">HNR40_000349</name>
</gene>
<organism evidence="2 3">
    <name type="scientific">Nonomuraea endophytica</name>
    <dbReference type="NCBI Taxonomy" id="714136"/>
    <lineage>
        <taxon>Bacteria</taxon>
        <taxon>Bacillati</taxon>
        <taxon>Actinomycetota</taxon>
        <taxon>Actinomycetes</taxon>
        <taxon>Streptosporangiales</taxon>
        <taxon>Streptosporangiaceae</taxon>
        <taxon>Nonomuraea</taxon>
    </lineage>
</organism>
<dbReference type="Pfam" id="PF13460">
    <property type="entry name" value="NAD_binding_10"/>
    <property type="match status" value="1"/>
</dbReference>
<dbReference type="Proteomes" id="UP000568380">
    <property type="component" value="Unassembled WGS sequence"/>
</dbReference>
<dbReference type="RefSeq" id="WP_184957878.1">
    <property type="nucleotide sequence ID" value="NZ_JACHIN010000001.1"/>
</dbReference>
<dbReference type="AlphaFoldDB" id="A0A7W8ED09"/>
<evidence type="ECO:0000313" key="2">
    <source>
        <dbReference type="EMBL" id="MBB5074903.1"/>
    </source>
</evidence>
<name>A0A7W8ED09_9ACTN</name>
<dbReference type="Gene3D" id="3.90.25.10">
    <property type="entry name" value="UDP-galactose 4-epimerase, domain 1"/>
    <property type="match status" value="1"/>
</dbReference>
<dbReference type="SUPFAM" id="SSF51735">
    <property type="entry name" value="NAD(P)-binding Rossmann-fold domains"/>
    <property type="match status" value="1"/>
</dbReference>
<dbReference type="PANTHER" id="PTHR43162:SF1">
    <property type="entry name" value="PRESTALK A DIFFERENTIATION PROTEIN A"/>
    <property type="match status" value="1"/>
</dbReference>
<accession>A0A7W8ED09</accession>
<proteinExistence type="predicted"/>
<dbReference type="EMBL" id="JACHIN010000001">
    <property type="protein sequence ID" value="MBB5074903.1"/>
    <property type="molecule type" value="Genomic_DNA"/>
</dbReference>
<evidence type="ECO:0000313" key="3">
    <source>
        <dbReference type="Proteomes" id="UP000568380"/>
    </source>
</evidence>
<feature type="domain" description="NAD(P)-binding" evidence="1">
    <location>
        <begin position="7"/>
        <end position="103"/>
    </location>
</feature>